<dbReference type="Proteomes" id="UP000095283">
    <property type="component" value="Unplaced"/>
</dbReference>
<accession>A0A1I7XRM3</accession>
<dbReference type="WBParaSite" id="Hba_20463">
    <property type="protein sequence ID" value="Hba_20463"/>
    <property type="gene ID" value="Hba_20463"/>
</dbReference>
<proteinExistence type="predicted"/>
<evidence type="ECO:0000313" key="2">
    <source>
        <dbReference type="WBParaSite" id="Hba_20463"/>
    </source>
</evidence>
<name>A0A1I7XRM3_HETBA</name>
<evidence type="ECO:0000313" key="1">
    <source>
        <dbReference type="Proteomes" id="UP000095283"/>
    </source>
</evidence>
<protein>
    <submittedName>
        <fullName evidence="2">HTH_Tnp_Tc3_2 domain-containing protein</fullName>
    </submittedName>
</protein>
<reference evidence="2" key="1">
    <citation type="submission" date="2016-11" db="UniProtKB">
        <authorList>
            <consortium name="WormBaseParasite"/>
        </authorList>
    </citation>
    <scope>IDENTIFICATION</scope>
</reference>
<sequence>MLRLLKGSVTRMAINRTVKLYKELGLVEDRSGSISPRSVNTFRVRKNVKKRIFRNNKRSMMNMASDLNISLTSMRKIVKNELGFYLYKIRRAHMLTEEIKVNRYEKARKLLSIELAFH</sequence>
<dbReference type="AlphaFoldDB" id="A0A1I7XRM3"/>
<organism evidence="1 2">
    <name type="scientific">Heterorhabditis bacteriophora</name>
    <name type="common">Entomopathogenic nematode worm</name>
    <dbReference type="NCBI Taxonomy" id="37862"/>
    <lineage>
        <taxon>Eukaryota</taxon>
        <taxon>Metazoa</taxon>
        <taxon>Ecdysozoa</taxon>
        <taxon>Nematoda</taxon>
        <taxon>Chromadorea</taxon>
        <taxon>Rhabditida</taxon>
        <taxon>Rhabditina</taxon>
        <taxon>Rhabditomorpha</taxon>
        <taxon>Strongyloidea</taxon>
        <taxon>Heterorhabditidae</taxon>
        <taxon>Heterorhabditis</taxon>
    </lineage>
</organism>
<keyword evidence="1" id="KW-1185">Reference proteome</keyword>
<dbReference type="PANTHER" id="PTHR46068:SF1">
    <property type="entry name" value="TRANSPOSASE IS30-LIKE HTH DOMAIN-CONTAINING PROTEIN"/>
    <property type="match status" value="1"/>
</dbReference>
<dbReference type="PANTHER" id="PTHR46068">
    <property type="entry name" value="PROTEIN CBG27172"/>
    <property type="match status" value="1"/>
</dbReference>